<evidence type="ECO:0000313" key="3">
    <source>
        <dbReference type="Proteomes" id="UP001233360"/>
    </source>
</evidence>
<evidence type="ECO:0000313" key="2">
    <source>
        <dbReference type="EMBL" id="MDQ1209742.1"/>
    </source>
</evidence>
<feature type="transmembrane region" description="Helical" evidence="1">
    <location>
        <begin position="151"/>
        <end position="172"/>
    </location>
</feature>
<dbReference type="EMBL" id="JAUTBK010000002">
    <property type="protein sequence ID" value="MDQ1209742.1"/>
    <property type="molecule type" value="Genomic_DNA"/>
</dbReference>
<feature type="transmembrane region" description="Helical" evidence="1">
    <location>
        <begin position="125"/>
        <end position="145"/>
    </location>
</feature>
<keyword evidence="1" id="KW-0472">Membrane</keyword>
<organism evidence="2 3">
    <name type="scientific">Acinetobacter baylyi</name>
    <dbReference type="NCBI Taxonomy" id="202950"/>
    <lineage>
        <taxon>Bacteria</taxon>
        <taxon>Pseudomonadati</taxon>
        <taxon>Pseudomonadota</taxon>
        <taxon>Gammaproteobacteria</taxon>
        <taxon>Moraxellales</taxon>
        <taxon>Moraxellaceae</taxon>
        <taxon>Acinetobacter</taxon>
    </lineage>
</organism>
<feature type="transmembrane region" description="Helical" evidence="1">
    <location>
        <begin position="7"/>
        <end position="24"/>
    </location>
</feature>
<sequence>MNSLFKWIIAICFIAYPFIVGWSLAHGHFYVASLLLIGIGLIRFLSKSNSLLWPLTAFAVLCGSLSLILNDHAWLKVYPVLMSLGAFCIFASTLWRPPSMIERFARIMEPDLPESGVQWTRKVTMIWCGFFLMNASIAWCTVIWMSTQIWVIYNGFISYVLMGILLLGEFILRKRYRRLHHNDEQSLE</sequence>
<gene>
    <name evidence="2" type="ORF">QE380_002665</name>
</gene>
<keyword evidence="1" id="KW-0812">Transmembrane</keyword>
<reference evidence="2 3" key="1">
    <citation type="submission" date="2023-07" db="EMBL/GenBank/DDBJ databases">
        <title>Functional and genomic diversity of the sorghum phyllosphere microbiome.</title>
        <authorList>
            <person name="Shade A."/>
        </authorList>
    </citation>
    <scope>NUCLEOTIDE SEQUENCE [LARGE SCALE GENOMIC DNA]</scope>
    <source>
        <strain evidence="2 3">SORGH_AS_0887</strain>
    </source>
</reference>
<comment type="caution">
    <text evidence="2">The sequence shown here is derived from an EMBL/GenBank/DDBJ whole genome shotgun (WGS) entry which is preliminary data.</text>
</comment>
<keyword evidence="3" id="KW-1185">Reference proteome</keyword>
<dbReference type="Proteomes" id="UP001233360">
    <property type="component" value="Unassembled WGS sequence"/>
</dbReference>
<proteinExistence type="predicted"/>
<feature type="transmembrane region" description="Helical" evidence="1">
    <location>
        <begin position="75"/>
        <end position="95"/>
    </location>
</feature>
<dbReference type="Pfam" id="PF04279">
    <property type="entry name" value="IspA"/>
    <property type="match status" value="1"/>
</dbReference>
<evidence type="ECO:0000256" key="1">
    <source>
        <dbReference type="SAM" id="Phobius"/>
    </source>
</evidence>
<dbReference type="RefSeq" id="WP_307004224.1">
    <property type="nucleotide sequence ID" value="NZ_JAUTBK010000002.1"/>
</dbReference>
<dbReference type="InterPro" id="IPR006008">
    <property type="entry name" value="YciB"/>
</dbReference>
<feature type="transmembrane region" description="Helical" evidence="1">
    <location>
        <begin position="30"/>
        <end position="46"/>
    </location>
</feature>
<protein>
    <submittedName>
        <fullName evidence="2">Membrane protein</fullName>
    </submittedName>
</protein>
<accession>A0ABU0UYU0</accession>
<keyword evidence="1" id="KW-1133">Transmembrane helix</keyword>
<name>A0ABU0UYU0_ACIBI</name>
<feature type="transmembrane region" description="Helical" evidence="1">
    <location>
        <begin position="51"/>
        <end position="69"/>
    </location>
</feature>